<evidence type="ECO:0000313" key="1">
    <source>
        <dbReference type="EMBL" id="GIT96603.1"/>
    </source>
</evidence>
<dbReference type="Proteomes" id="UP000786693">
    <property type="component" value="Unassembled WGS sequence"/>
</dbReference>
<accession>A0ABQ4NQF9</accession>
<comment type="caution">
    <text evidence="1">The sequence shown here is derived from an EMBL/GenBank/DDBJ whole genome shotgun (WGS) entry which is preliminary data.</text>
</comment>
<organism evidence="1 2">
    <name type="scientific">Jannaschia pagri</name>
    <dbReference type="NCBI Taxonomy" id="2829797"/>
    <lineage>
        <taxon>Bacteria</taxon>
        <taxon>Pseudomonadati</taxon>
        <taxon>Pseudomonadota</taxon>
        <taxon>Alphaproteobacteria</taxon>
        <taxon>Rhodobacterales</taxon>
        <taxon>Roseobacteraceae</taxon>
        <taxon>Jannaschia</taxon>
    </lineage>
</organism>
<dbReference type="EMBL" id="BPFH01000007">
    <property type="protein sequence ID" value="GIT96603.1"/>
    <property type="molecule type" value="Genomic_DNA"/>
</dbReference>
<name>A0ABQ4NQF9_9RHOB</name>
<evidence type="ECO:0008006" key="3">
    <source>
        <dbReference type="Google" id="ProtNLM"/>
    </source>
</evidence>
<protein>
    <recommendedName>
        <fullName evidence="3">Dioxygenase</fullName>
    </recommendedName>
</protein>
<evidence type="ECO:0000313" key="2">
    <source>
        <dbReference type="Proteomes" id="UP000786693"/>
    </source>
</evidence>
<gene>
    <name evidence="1" type="ORF">JANAI62_32260</name>
</gene>
<keyword evidence="2" id="KW-1185">Reference proteome</keyword>
<proteinExistence type="predicted"/>
<sequence length="152" mass="17140">MASGVGEFIVLDPDVDELPSVYLRGFDARGPAVAPVRFDVAHQPSVELAPFRLERPVTGQQHYWDNAGPYSKLYALRSAPFAGRDAHSRNGAHWQMVPNIPLYDFHHFNQFVGICLVLKQRAMVPEYEKEARTHRVSSRPTRGLKLAWTTVA</sequence>
<reference evidence="1 2" key="1">
    <citation type="submission" date="2021-05" db="EMBL/GenBank/DDBJ databases">
        <title>Bacteria Genome sequencing.</title>
        <authorList>
            <person name="Takabe Y."/>
            <person name="Nakajima Y."/>
            <person name="Suzuki S."/>
            <person name="Shiozaki T."/>
        </authorList>
    </citation>
    <scope>NUCLEOTIDE SEQUENCE [LARGE SCALE GENOMIC DNA]</scope>
    <source>
        <strain evidence="1 2">AI_62</strain>
    </source>
</reference>